<sequence>MDKDKDAKNLPIPKNLEVNIDKNISFNILSITNEERQTEIIIKSLLLYLSYSIFEEVYETDLFGFITLDPYKFAETMKLSRTTLNRKHPNPAWKLRNSDTVPARFDSYLGNALYILSTHNFIQHYYIREGNNKINGVKNFMFIEEAQEVRTIVNKGRREKIQYKIKLDKRYENNLKEFFLKSNLNHFITFKESSSEDFYLYIINLYHTYRIKDMNHYVLNFDEVVKYLKINIKNTKENKRLIKSKINGYFKNVIDNVSKDIPGLNFYWIKGQNESYAYTPVMEWTKLEKEILEADNNSVMYKTFKKMLRKELYMHYIKNTTNPIFAEEAFFAWISSKKNYNVIYDIYSELFHSFFYSKGGRNYSDMTRKEVEKIAGLETIEDMRNYFD</sequence>
<dbReference type="Proteomes" id="UP000038200">
    <property type="component" value="Unassembled WGS sequence"/>
</dbReference>
<name>A0A0B7IV15_9FLAO</name>
<dbReference type="AlphaFoldDB" id="A0A0B7IV15"/>
<dbReference type="RefSeq" id="WP_042008847.1">
    <property type="nucleotide sequence ID" value="NZ_CDOL01000246.1"/>
</dbReference>
<accession>A0A0B7IV15</accession>
<dbReference type="EMBL" id="CDOL01000246">
    <property type="protein sequence ID" value="CEN53773.1"/>
    <property type="molecule type" value="Genomic_DNA"/>
</dbReference>
<reference evidence="1 2" key="1">
    <citation type="submission" date="2015-01" db="EMBL/GenBank/DDBJ databases">
        <authorList>
            <person name="Xiang T."/>
            <person name="Song Y."/>
            <person name="Huang L."/>
            <person name="Wang B."/>
            <person name="Wu P."/>
        </authorList>
    </citation>
    <scope>NUCLEOTIDE SEQUENCE [LARGE SCALE GENOMIC DNA]</scope>
    <source>
        <strain evidence="1 2">CcD93</strain>
    </source>
</reference>
<organism evidence="1 2">
    <name type="scientific">Capnocytophaga canis</name>
    <dbReference type="NCBI Taxonomy" id="1848903"/>
    <lineage>
        <taxon>Bacteria</taxon>
        <taxon>Pseudomonadati</taxon>
        <taxon>Bacteroidota</taxon>
        <taxon>Flavobacteriia</taxon>
        <taxon>Flavobacteriales</taxon>
        <taxon>Flavobacteriaceae</taxon>
        <taxon>Capnocytophaga</taxon>
    </lineage>
</organism>
<proteinExistence type="predicted"/>
<gene>
    <name evidence="1" type="ORF">CCAND93_560002</name>
</gene>
<protein>
    <submittedName>
        <fullName evidence="1">Uncharacterized protein</fullName>
    </submittedName>
</protein>
<evidence type="ECO:0000313" key="1">
    <source>
        <dbReference type="EMBL" id="CEN53773.1"/>
    </source>
</evidence>
<evidence type="ECO:0000313" key="2">
    <source>
        <dbReference type="Proteomes" id="UP000038200"/>
    </source>
</evidence>